<evidence type="ECO:0000313" key="10">
    <source>
        <dbReference type="EMBL" id="ABV33624.1"/>
    </source>
</evidence>
<keyword evidence="5" id="KW-0479">Metal-binding</keyword>
<dbReference type="KEGG" id="tle:Tlet_1059"/>
<evidence type="ECO:0000256" key="4">
    <source>
        <dbReference type="ARBA" id="ARBA00022691"/>
    </source>
</evidence>
<dbReference type="GO" id="GO:0032440">
    <property type="term" value="F:2-alkenal reductase [NAD(P)H] activity"/>
    <property type="evidence" value="ECO:0007669"/>
    <property type="project" value="UniProtKB-EC"/>
</dbReference>
<dbReference type="SFLD" id="SFLDG01082">
    <property type="entry name" value="B12-binding_domain_containing"/>
    <property type="match status" value="1"/>
</dbReference>
<dbReference type="Gene3D" id="3.80.30.20">
    <property type="entry name" value="tm_1862 like domain"/>
    <property type="match status" value="1"/>
</dbReference>
<dbReference type="GO" id="GO:0046872">
    <property type="term" value="F:metal ion binding"/>
    <property type="evidence" value="ECO:0007669"/>
    <property type="project" value="UniProtKB-KW"/>
</dbReference>
<organism evidence="10 11">
    <name type="scientific">Pseudothermotoga lettingae (strain ATCC BAA-301 / DSM 14385 / NBRC 107922 / TMO)</name>
    <name type="common">Thermotoga lettingae</name>
    <dbReference type="NCBI Taxonomy" id="416591"/>
    <lineage>
        <taxon>Bacteria</taxon>
        <taxon>Thermotogati</taxon>
        <taxon>Thermotogota</taxon>
        <taxon>Thermotogae</taxon>
        <taxon>Thermotogales</taxon>
        <taxon>Thermotogaceae</taxon>
        <taxon>Pseudothermotoga</taxon>
    </lineage>
</organism>
<dbReference type="Gene3D" id="3.40.50.12160">
    <property type="entry name" value="Methylthiotransferase, N-terminal domain"/>
    <property type="match status" value="1"/>
</dbReference>
<evidence type="ECO:0000256" key="2">
    <source>
        <dbReference type="ARBA" id="ARBA00022485"/>
    </source>
</evidence>
<dbReference type="InterPro" id="IPR005839">
    <property type="entry name" value="Methylthiotransferase"/>
</dbReference>
<protein>
    <submittedName>
        <fullName evidence="10">MiaB-like tRNA modifying enzyme</fullName>
        <ecNumber evidence="10">1.3.1.74</ecNumber>
    </submittedName>
</protein>
<dbReference type="GO" id="GO:0035598">
    <property type="term" value="F:tRNA (N(6)-L-threonylcarbamoyladenosine(37)-C(2))-methylthiotransferase activity"/>
    <property type="evidence" value="ECO:0007669"/>
    <property type="project" value="TreeGrafter"/>
</dbReference>
<dbReference type="PROSITE" id="PS51918">
    <property type="entry name" value="RADICAL_SAM"/>
    <property type="match status" value="1"/>
</dbReference>
<reference evidence="10 11" key="2">
    <citation type="journal article" date="2009" name="Proc. Natl. Acad. Sci. U.S.A.">
        <title>On the chimeric nature, thermophilic origin, and phylogenetic placement of the Thermotogales.</title>
        <authorList>
            <person name="Zhaxybayeva O."/>
            <person name="Swithers K.S."/>
            <person name="Lapierre P."/>
            <person name="Fournier G.P."/>
            <person name="Bickhart D.M."/>
            <person name="DeBoy R.T."/>
            <person name="Nelson K.E."/>
            <person name="Nesbo C.L."/>
            <person name="Doolittle W.F."/>
            <person name="Gogarten J.P."/>
            <person name="Noll K.M."/>
        </authorList>
    </citation>
    <scope>NUCLEOTIDE SEQUENCE [LARGE SCALE GENOMIC DNA]</scope>
    <source>
        <strain evidence="11">ATCC BAA-301 / DSM 14385 / NBRC 107922 / TMO</strain>
    </source>
</reference>
<dbReference type="FunFam" id="3.80.30.20:FF:000001">
    <property type="entry name" value="tRNA-2-methylthio-N(6)-dimethylallyladenosine synthase 2"/>
    <property type="match status" value="1"/>
</dbReference>
<evidence type="ECO:0000256" key="5">
    <source>
        <dbReference type="ARBA" id="ARBA00022723"/>
    </source>
</evidence>
<dbReference type="OrthoDB" id="9805215at2"/>
<name>A8F640_PSELT</name>
<feature type="domain" description="Radical SAM core" evidence="9">
    <location>
        <begin position="136"/>
        <end position="366"/>
    </location>
</feature>
<reference evidence="10 11" key="1">
    <citation type="submission" date="2007-08" db="EMBL/GenBank/DDBJ databases">
        <title>Complete sequence of Thermotoga lettingae TMO.</title>
        <authorList>
            <consortium name="US DOE Joint Genome Institute"/>
            <person name="Copeland A."/>
            <person name="Lucas S."/>
            <person name="Lapidus A."/>
            <person name="Barry K."/>
            <person name="Glavina del Rio T."/>
            <person name="Dalin E."/>
            <person name="Tice H."/>
            <person name="Pitluck S."/>
            <person name="Foster B."/>
            <person name="Bruce D."/>
            <person name="Schmutz J."/>
            <person name="Larimer F."/>
            <person name="Land M."/>
            <person name="Hauser L."/>
            <person name="Kyrpides N."/>
            <person name="Mikhailova N."/>
            <person name="Nelson K."/>
            <person name="Gogarten J.P."/>
            <person name="Noll K."/>
            <person name="Richardson P."/>
        </authorList>
    </citation>
    <scope>NUCLEOTIDE SEQUENCE [LARGE SCALE GENOMIC DNA]</scope>
    <source>
        <strain evidence="11">ATCC BAA-301 / DSM 14385 / NBRC 107922 / TMO</strain>
    </source>
</reference>
<dbReference type="Pfam" id="PF04055">
    <property type="entry name" value="Radical_SAM"/>
    <property type="match status" value="1"/>
</dbReference>
<dbReference type="HOGENOM" id="CLU_018697_2_0_0"/>
<dbReference type="PROSITE" id="PS01278">
    <property type="entry name" value="MTTASE_RADICAL"/>
    <property type="match status" value="1"/>
</dbReference>
<keyword evidence="10" id="KW-0560">Oxidoreductase</keyword>
<dbReference type="InterPro" id="IPR038135">
    <property type="entry name" value="Methylthiotransferase_N_sf"/>
</dbReference>
<dbReference type="SUPFAM" id="SSF102114">
    <property type="entry name" value="Radical SAM enzymes"/>
    <property type="match status" value="1"/>
</dbReference>
<evidence type="ECO:0000256" key="3">
    <source>
        <dbReference type="ARBA" id="ARBA00022679"/>
    </source>
</evidence>
<dbReference type="InterPro" id="IPR023404">
    <property type="entry name" value="rSAM_horseshoe"/>
</dbReference>
<dbReference type="SFLD" id="SFLDS00029">
    <property type="entry name" value="Radical_SAM"/>
    <property type="match status" value="1"/>
</dbReference>
<dbReference type="eggNOG" id="COG0621">
    <property type="taxonomic scope" value="Bacteria"/>
</dbReference>
<keyword evidence="4" id="KW-0949">S-adenosyl-L-methionine</keyword>
<sequence>MKRAYVTFLGCKVNQYESEYMIEQLEQHGFVMSPNFSEADLCVLNTCAVTSEAARKSRQLIRKLRRSNPDAVIVATGCYAHIDAQSLIDIGANIIIGNNEKRNLVNYIARYFENSSNFVDVSEPDQEVLEKVKSFLSDRTRAYIKLEDGCNEFCSYCIVPKTRGKQIRSKPVEVVIKEMNDLLNNGYKEIVLTGVNLGKYGRDIGTSLSMLLRTLLNQIHDDSRIRLSSINVQDLSDELISLFALSNKLCPHLHIPLQSGSNRILQKMNRKYTVEEALDIFEKLKSINQYFSFTTDVIVGFPGETIGDFLQTQELIKEIGFVKVHIFKYSSRPGTVASKLGYHISNDEKERRAKELAALCKEISEKYRKKSIGKIRHVLVEHNRSGICSGYDEYYVRHEFADGDIGNIERVIVKCVSTNGVVSVLADLEGALA</sequence>
<evidence type="ECO:0000256" key="6">
    <source>
        <dbReference type="ARBA" id="ARBA00023004"/>
    </source>
</evidence>
<feature type="domain" description="MTTase N-terminal" evidence="8">
    <location>
        <begin position="2"/>
        <end position="113"/>
    </location>
</feature>
<dbReference type="InterPro" id="IPR006638">
    <property type="entry name" value="Elp3/MiaA/NifB-like_rSAM"/>
</dbReference>
<proteinExistence type="predicted"/>
<dbReference type="RefSeq" id="WP_012003105.1">
    <property type="nucleotide sequence ID" value="NC_009828.1"/>
</dbReference>
<dbReference type="PANTHER" id="PTHR11918:SF45">
    <property type="entry name" value="THREONYLCARBAMOYLADENOSINE TRNA METHYLTHIOTRANSFERASE"/>
    <property type="match status" value="1"/>
</dbReference>
<dbReference type="Proteomes" id="UP000002016">
    <property type="component" value="Chromosome"/>
</dbReference>
<dbReference type="EMBL" id="CP000812">
    <property type="protein sequence ID" value="ABV33624.1"/>
    <property type="molecule type" value="Genomic_DNA"/>
</dbReference>
<evidence type="ECO:0000256" key="1">
    <source>
        <dbReference type="ARBA" id="ARBA00001966"/>
    </source>
</evidence>
<dbReference type="SMART" id="SM00729">
    <property type="entry name" value="Elp3"/>
    <property type="match status" value="1"/>
</dbReference>
<dbReference type="PANTHER" id="PTHR11918">
    <property type="entry name" value="RADICAL SAM PROTEINS"/>
    <property type="match status" value="1"/>
</dbReference>
<dbReference type="InterPro" id="IPR058240">
    <property type="entry name" value="rSAM_sf"/>
</dbReference>
<dbReference type="Pfam" id="PF00919">
    <property type="entry name" value="UPF0004"/>
    <property type="match status" value="1"/>
</dbReference>
<dbReference type="NCBIfam" id="TIGR00089">
    <property type="entry name" value="MiaB/RimO family radical SAM methylthiotransferase"/>
    <property type="match status" value="1"/>
</dbReference>
<dbReference type="InterPro" id="IPR007197">
    <property type="entry name" value="rSAM"/>
</dbReference>
<dbReference type="InterPro" id="IPR006467">
    <property type="entry name" value="MiaB-like_bact"/>
</dbReference>
<dbReference type="CDD" id="cd01335">
    <property type="entry name" value="Radical_SAM"/>
    <property type="match status" value="1"/>
</dbReference>
<dbReference type="AlphaFoldDB" id="A8F640"/>
<keyword evidence="6" id="KW-0408">Iron</keyword>
<dbReference type="PROSITE" id="PS51449">
    <property type="entry name" value="MTTASE_N"/>
    <property type="match status" value="1"/>
</dbReference>
<keyword evidence="3" id="KW-0808">Transferase</keyword>
<dbReference type="EC" id="1.3.1.74" evidence="10"/>
<keyword evidence="7" id="KW-0411">Iron-sulfur</keyword>
<dbReference type="InterPro" id="IPR013848">
    <property type="entry name" value="Methylthiotransferase_N"/>
</dbReference>
<dbReference type="STRING" id="416591.Tlet_1059"/>
<keyword evidence="11" id="KW-1185">Reference proteome</keyword>
<evidence type="ECO:0000256" key="7">
    <source>
        <dbReference type="ARBA" id="ARBA00023014"/>
    </source>
</evidence>
<comment type="cofactor">
    <cofactor evidence="1">
        <name>[4Fe-4S] cluster</name>
        <dbReference type="ChEBI" id="CHEBI:49883"/>
    </cofactor>
</comment>
<dbReference type="SFLD" id="SFLDG01061">
    <property type="entry name" value="methylthiotransferase"/>
    <property type="match status" value="1"/>
</dbReference>
<accession>A8F640</accession>
<dbReference type="NCBIfam" id="TIGR01579">
    <property type="entry name" value="MiaB-like-C"/>
    <property type="match status" value="1"/>
</dbReference>
<keyword evidence="2" id="KW-0004">4Fe-4S</keyword>
<dbReference type="GO" id="GO:0051539">
    <property type="term" value="F:4 iron, 4 sulfur cluster binding"/>
    <property type="evidence" value="ECO:0007669"/>
    <property type="project" value="UniProtKB-KW"/>
</dbReference>
<gene>
    <name evidence="10" type="ordered locus">Tlet_1059</name>
</gene>
<dbReference type="InterPro" id="IPR020612">
    <property type="entry name" value="Methylthiotransferase_CS"/>
</dbReference>
<evidence type="ECO:0000313" key="11">
    <source>
        <dbReference type="Proteomes" id="UP000002016"/>
    </source>
</evidence>
<evidence type="ECO:0000259" key="8">
    <source>
        <dbReference type="PROSITE" id="PS51449"/>
    </source>
</evidence>
<evidence type="ECO:0000259" key="9">
    <source>
        <dbReference type="PROSITE" id="PS51918"/>
    </source>
</evidence>